<gene>
    <name evidence="3" type="ORF">BBP16_00515</name>
</gene>
<dbReference type="Proteomes" id="UP000094691">
    <property type="component" value="Chromosome"/>
</dbReference>
<proteinExistence type="predicted"/>
<protein>
    <recommendedName>
        <fullName evidence="2">Phage conserved hypothetical protein C-terminal domain-containing protein</fullName>
    </recommendedName>
</protein>
<dbReference type="InterPro" id="IPR036390">
    <property type="entry name" value="WH_DNA-bd_sf"/>
</dbReference>
<evidence type="ECO:0000256" key="1">
    <source>
        <dbReference type="SAM" id="MobiDB-lite"/>
    </source>
</evidence>
<dbReference type="Gene3D" id="1.10.10.10">
    <property type="entry name" value="Winged helix-like DNA-binding domain superfamily/Winged helix DNA-binding domain"/>
    <property type="match status" value="1"/>
</dbReference>
<reference evidence="3 4" key="1">
    <citation type="submission" date="2016-07" db="EMBL/GenBank/DDBJ databases">
        <title>Genome sequencing project for further understanding the molecular mechanisms of preventing non-alcoholic fatty liver disease.</title>
        <authorList>
            <person name="Wang H."/>
        </authorList>
    </citation>
    <scope>NUCLEOTIDE SEQUENCE [LARGE SCALE GENOMIC DNA]</scope>
    <source>
        <strain evidence="3 4">BS15</strain>
    </source>
</reference>
<dbReference type="InterPro" id="IPR011741">
    <property type="entry name" value="Phg_2220_C"/>
</dbReference>
<dbReference type="AlphaFoldDB" id="A0A9W3X4T8"/>
<dbReference type="NCBIfam" id="TIGR02220">
    <property type="entry name" value="phg_TIGR02220"/>
    <property type="match status" value="1"/>
</dbReference>
<feature type="domain" description="Phage conserved hypothetical protein C-terminal" evidence="2">
    <location>
        <begin position="161"/>
        <end position="233"/>
    </location>
</feature>
<organism evidence="3 4">
    <name type="scientific">Lactobacillus johnsonii</name>
    <dbReference type="NCBI Taxonomy" id="33959"/>
    <lineage>
        <taxon>Bacteria</taxon>
        <taxon>Bacillati</taxon>
        <taxon>Bacillota</taxon>
        <taxon>Bacilli</taxon>
        <taxon>Lactobacillales</taxon>
        <taxon>Lactobacillaceae</taxon>
        <taxon>Lactobacillus</taxon>
    </lineage>
</organism>
<dbReference type="Pfam" id="PF13730">
    <property type="entry name" value="HTH_36"/>
    <property type="match status" value="1"/>
</dbReference>
<accession>A0A9W3X4T8</accession>
<dbReference type="SUPFAM" id="SSF46785">
    <property type="entry name" value="Winged helix' DNA-binding domain"/>
    <property type="match status" value="1"/>
</dbReference>
<dbReference type="EMBL" id="CP016400">
    <property type="protein sequence ID" value="AOG25487.1"/>
    <property type="molecule type" value="Genomic_DNA"/>
</dbReference>
<dbReference type="InterPro" id="IPR036388">
    <property type="entry name" value="WH-like_DNA-bd_sf"/>
</dbReference>
<evidence type="ECO:0000313" key="3">
    <source>
        <dbReference type="EMBL" id="AOG25487.1"/>
    </source>
</evidence>
<evidence type="ECO:0000313" key="4">
    <source>
        <dbReference type="Proteomes" id="UP000094691"/>
    </source>
</evidence>
<name>A0A9W3X4T8_LACJH</name>
<sequence length="262" mass="29924">MKENEFKGSIAFLSIPIGISRDPVLLDKYPKAIILMGEMVSMLNVTGKFYMSNKALAQRLRCTRKTVINYLNLLEERGFIKRQLVKDETGAVKGRLILPGDNLVKAASLGWGNPLHGGGVTEFTGVVNPVTPKKNNIKEQKNRTDKDIGQAEPDDIPYKEIIDYLNKKTGRRFPATAKRNREPIHARWREGYRLEDFKRVIDNKCFSWANDPKMSAYLRPTTLFSPKFSDYLNENNIPANATPYDLKDFENQKLPQDDDLPF</sequence>
<evidence type="ECO:0000259" key="2">
    <source>
        <dbReference type="Pfam" id="PF09524"/>
    </source>
</evidence>
<feature type="region of interest" description="Disordered" evidence="1">
    <location>
        <begin position="242"/>
        <end position="262"/>
    </location>
</feature>
<dbReference type="Pfam" id="PF09524">
    <property type="entry name" value="Phg_2220_C"/>
    <property type="match status" value="1"/>
</dbReference>